<feature type="domain" description="ABC transporter" evidence="5">
    <location>
        <begin position="12"/>
        <end position="245"/>
    </location>
</feature>
<gene>
    <name evidence="6" type="ORF">FZC37_00910</name>
</gene>
<keyword evidence="3 6" id="KW-0067">ATP-binding</keyword>
<dbReference type="KEGG" id="snay:FZC37_00910"/>
<dbReference type="SMART" id="SM00382">
    <property type="entry name" value="AAA"/>
    <property type="match status" value="1"/>
</dbReference>
<evidence type="ECO:0000256" key="1">
    <source>
        <dbReference type="ARBA" id="ARBA00022448"/>
    </source>
</evidence>
<dbReference type="PANTHER" id="PTHR42711:SF15">
    <property type="entry name" value="ABC-TYPE MULTIDRUG TRANSPORT SYSTEM, ATPASE COMPONENT"/>
    <property type="match status" value="1"/>
</dbReference>
<dbReference type="InterPro" id="IPR027417">
    <property type="entry name" value="P-loop_NTPase"/>
</dbReference>
<comment type="function">
    <text evidence="4">Part of an ABC transporter complex. Transmembrane domains (TMD) form a pore in the inner membrane and the ATP-binding domain (NBD) is responsible for energy generation.</text>
</comment>
<protein>
    <submittedName>
        <fullName evidence="6">ABC transporter ATP-binding protein</fullName>
    </submittedName>
</protein>
<keyword evidence="7" id="KW-1185">Reference proteome</keyword>
<evidence type="ECO:0000313" key="7">
    <source>
        <dbReference type="Proteomes" id="UP000323844"/>
    </source>
</evidence>
<dbReference type="SUPFAM" id="SSF52540">
    <property type="entry name" value="P-loop containing nucleoside triphosphate hydrolases"/>
    <property type="match status" value="1"/>
</dbReference>
<dbReference type="PANTHER" id="PTHR42711">
    <property type="entry name" value="ABC TRANSPORTER ATP-BINDING PROTEIN"/>
    <property type="match status" value="1"/>
</dbReference>
<reference evidence="6 7" key="1">
    <citation type="submission" date="2019-08" db="EMBL/GenBank/DDBJ databases">
        <title>Highly reduced genomes of protist endosymbionts show evolutionary convergence.</title>
        <authorList>
            <person name="George E."/>
            <person name="Husnik F."/>
            <person name="Tashyreva D."/>
            <person name="Prokopchuk G."/>
            <person name="Horak A."/>
            <person name="Kwong W.K."/>
            <person name="Lukes J."/>
            <person name="Keeling P.J."/>
        </authorList>
    </citation>
    <scope>NUCLEOTIDE SEQUENCE [LARGE SCALE GENOMIC DNA]</scope>
    <source>
        <strain evidence="6">1621</strain>
    </source>
</reference>
<name>A0A5C0UHB2_9RICK</name>
<dbReference type="GO" id="GO:0016887">
    <property type="term" value="F:ATP hydrolysis activity"/>
    <property type="evidence" value="ECO:0007669"/>
    <property type="project" value="InterPro"/>
</dbReference>
<keyword evidence="1" id="KW-0813">Transport</keyword>
<dbReference type="EMBL" id="CP043312">
    <property type="protein sequence ID" value="QEK39498.1"/>
    <property type="molecule type" value="Genomic_DNA"/>
</dbReference>
<sequence length="325" mass="36315">MQSQNFDDRVAIQISSLCKKYKGEGGRCVDALTDVNIEILKGSCCAILGPNGAGKSTLINILAGSVVKTSGSVKIFGFDIDTQTFAAKRMIGVVPQELNLDVFFSVRELLEIYAGYYGIKSGDRKTDHILQVLDLYDKKNSTARQLSGGMKRRLLVAKALVHSPKILVLDEPTAGVDVELREKLWKYVRQLKSQGVTVLLTTHYLYEAQELCDSFIFIKDGCTPATHYTKEELWKLSCSEATVRFDSPVTLDGTLSSYKNICLKDDGKLLTAECSRSEVTSFIKYISSLDVNIESIEINSMSLENIFKKIFFSKKDTTDKKDRFF</sequence>
<accession>A0A5C0UHB2</accession>
<dbReference type="GO" id="GO:0005524">
    <property type="term" value="F:ATP binding"/>
    <property type="evidence" value="ECO:0007669"/>
    <property type="project" value="UniProtKB-KW"/>
</dbReference>
<evidence type="ECO:0000256" key="3">
    <source>
        <dbReference type="ARBA" id="ARBA00022840"/>
    </source>
</evidence>
<dbReference type="Gene3D" id="3.40.50.300">
    <property type="entry name" value="P-loop containing nucleotide triphosphate hydrolases"/>
    <property type="match status" value="1"/>
</dbReference>
<dbReference type="Proteomes" id="UP000323844">
    <property type="component" value="Chromosome"/>
</dbReference>
<evidence type="ECO:0000259" key="5">
    <source>
        <dbReference type="PROSITE" id="PS50893"/>
    </source>
</evidence>
<dbReference type="AlphaFoldDB" id="A0A5C0UHB2"/>
<evidence type="ECO:0000313" key="6">
    <source>
        <dbReference type="EMBL" id="QEK39498.1"/>
    </source>
</evidence>
<dbReference type="CDD" id="cd03230">
    <property type="entry name" value="ABC_DR_subfamily_A"/>
    <property type="match status" value="1"/>
</dbReference>
<dbReference type="InterPro" id="IPR050763">
    <property type="entry name" value="ABC_transporter_ATP-binding"/>
</dbReference>
<keyword evidence="2" id="KW-0547">Nucleotide-binding</keyword>
<dbReference type="PROSITE" id="PS00211">
    <property type="entry name" value="ABC_TRANSPORTER_1"/>
    <property type="match status" value="1"/>
</dbReference>
<proteinExistence type="predicted"/>
<dbReference type="InterPro" id="IPR003593">
    <property type="entry name" value="AAA+_ATPase"/>
</dbReference>
<dbReference type="OrthoDB" id="9802264at2"/>
<dbReference type="InterPro" id="IPR003439">
    <property type="entry name" value="ABC_transporter-like_ATP-bd"/>
</dbReference>
<evidence type="ECO:0000256" key="2">
    <source>
        <dbReference type="ARBA" id="ARBA00022741"/>
    </source>
</evidence>
<dbReference type="PROSITE" id="PS50893">
    <property type="entry name" value="ABC_TRANSPORTER_2"/>
    <property type="match status" value="1"/>
</dbReference>
<evidence type="ECO:0000256" key="4">
    <source>
        <dbReference type="ARBA" id="ARBA00024725"/>
    </source>
</evidence>
<dbReference type="Pfam" id="PF00005">
    <property type="entry name" value="ABC_tran"/>
    <property type="match status" value="1"/>
</dbReference>
<dbReference type="InterPro" id="IPR017871">
    <property type="entry name" value="ABC_transporter-like_CS"/>
</dbReference>
<organism evidence="6 7">
    <name type="scientific">Candidatus Sneabacter namystus</name>
    <dbReference type="NCBI Taxonomy" id="2601646"/>
    <lineage>
        <taxon>Bacteria</taxon>
        <taxon>Pseudomonadati</taxon>
        <taxon>Pseudomonadota</taxon>
        <taxon>Alphaproteobacteria</taxon>
        <taxon>Rickettsiales</taxon>
        <taxon>Rickettsiaceae</taxon>
        <taxon>Rickettsieae</taxon>
        <taxon>Candidatus Sneabacter</taxon>
    </lineage>
</organism>
<dbReference type="RefSeq" id="WP_148951859.1">
    <property type="nucleotide sequence ID" value="NZ_CP043312.1"/>
</dbReference>